<protein>
    <submittedName>
        <fullName evidence="1">Uncharacterized protein</fullName>
    </submittedName>
</protein>
<sequence>MAKIDTVKDLPTWFDLNNYKATSEFSAKDWLFHIQLRATMFPMFPMLPMLKLDYLTAIPKLRELRKSGSTEAMYILDMVDVLNQVRDNPIDCYLPGNFYWDSACRSISSDDLADQQAIKPLTLYDMLRQKISDQFSVEDGDVDSSTLTLWDYLENGELSAYPENEIDLKSDEESQSNTLTELLSREDKYDLFSRTPHIEIKIDRKINGKWHSPAITVDLNAPDAAILKSFKEWLKKERTNCPKGASAPKKPAFDWWGDYGLLPYLDLYLWSLETDNHIPDRVMANAVSADTFGEDRLRKTVKPLASDLNSLIDGLKPFAAEDFG</sequence>
<dbReference type="RefSeq" id="WP_133970448.1">
    <property type="nucleotide sequence ID" value="NZ_OPYN01000060.1"/>
</dbReference>
<dbReference type="EMBL" id="OPYN01000060">
    <property type="protein sequence ID" value="SPO59432.1"/>
    <property type="molecule type" value="Genomic_DNA"/>
</dbReference>
<gene>
    <name evidence="1" type="ORF">JV551A3_V1_600032</name>
</gene>
<name>A0AAQ1P5L7_9PSED</name>
<accession>A0AAQ1P5L7</accession>
<proteinExistence type="predicted"/>
<keyword evidence="2" id="KW-1185">Reference proteome</keyword>
<dbReference type="InterPro" id="IPR045664">
    <property type="entry name" value="DUF6387"/>
</dbReference>
<evidence type="ECO:0000313" key="1">
    <source>
        <dbReference type="EMBL" id="SPO59432.1"/>
    </source>
</evidence>
<dbReference type="Proteomes" id="UP000294335">
    <property type="component" value="Unassembled WGS sequence"/>
</dbReference>
<comment type="caution">
    <text evidence="1">The sequence shown here is derived from an EMBL/GenBank/DDBJ whole genome shotgun (WGS) entry which is preliminary data.</text>
</comment>
<dbReference type="Pfam" id="PF19924">
    <property type="entry name" value="DUF6387"/>
    <property type="match status" value="1"/>
</dbReference>
<evidence type="ECO:0000313" key="2">
    <source>
        <dbReference type="Proteomes" id="UP000294335"/>
    </source>
</evidence>
<dbReference type="AlphaFoldDB" id="A0AAQ1P5L7"/>
<reference evidence="1 2" key="1">
    <citation type="submission" date="2018-02" db="EMBL/GenBank/DDBJ databases">
        <authorList>
            <person name="Dubost A."/>
        </authorList>
    </citation>
    <scope>NUCLEOTIDE SEQUENCE [LARGE SCALE GENOMIC DNA]</scope>
    <source>
        <strain evidence="2">JV551A3</strain>
    </source>
</reference>
<organism evidence="1 2">
    <name type="scientific">Pseudomonas inefficax</name>
    <dbReference type="NCBI Taxonomy" id="2078786"/>
    <lineage>
        <taxon>Bacteria</taxon>
        <taxon>Pseudomonadati</taxon>
        <taxon>Pseudomonadota</taxon>
        <taxon>Gammaproteobacteria</taxon>
        <taxon>Pseudomonadales</taxon>
        <taxon>Pseudomonadaceae</taxon>
        <taxon>Pseudomonas</taxon>
    </lineage>
</organism>